<dbReference type="SUPFAM" id="SSF48208">
    <property type="entry name" value="Six-hairpin glycosidases"/>
    <property type="match status" value="1"/>
</dbReference>
<organism evidence="1 2">
    <name type="scientific">Pseudomaricurvus hydrocarbonicus</name>
    <dbReference type="NCBI Taxonomy" id="1470433"/>
    <lineage>
        <taxon>Bacteria</taxon>
        <taxon>Pseudomonadati</taxon>
        <taxon>Pseudomonadota</taxon>
        <taxon>Gammaproteobacteria</taxon>
        <taxon>Cellvibrionales</taxon>
        <taxon>Cellvibrionaceae</taxon>
        <taxon>Pseudomaricurvus</taxon>
    </lineage>
</organism>
<reference evidence="1" key="1">
    <citation type="submission" date="2020-03" db="EMBL/GenBank/DDBJ databases">
        <authorList>
            <person name="Guo F."/>
        </authorList>
    </citation>
    <scope>NUCLEOTIDE SEQUENCE</scope>
    <source>
        <strain evidence="1">JCM 30134</strain>
    </source>
</reference>
<dbReference type="InterPro" id="IPR012341">
    <property type="entry name" value="6hp_glycosidase-like_sf"/>
</dbReference>
<dbReference type="Proteomes" id="UP000787472">
    <property type="component" value="Unassembled WGS sequence"/>
</dbReference>
<evidence type="ECO:0000313" key="1">
    <source>
        <dbReference type="EMBL" id="NHO66403.1"/>
    </source>
</evidence>
<sequence>MDSLLLSKGIFPETFLRKTVDYILSVQQDNGCIPWFVGGKADPWDHTEAAMGLSIAGECEAAEKAYQWLQQAQLADGSWYANYQDGEPLYCEKRETNFVAYVATGVWHHYLISQNRGFLLRVWPMVEKAMEFVLRNQAPTGEVYWAVSEEGAPLRDALITGCSSVYKSLECAVNIATVLDQDKAAWRTGYHRLGKTLRHHPECFDRTWESKERYSMDWFYPILAGVYRGSEAKSRIQERWETFVKKDMGCLCVSDEPWVTVAESCELTMALLAAGERTKAISLYGWLHQWRDGDDGGYWTGYQYVENIIWPEEKTTWTAGAILLAADAITEHTPAARLFLENNLLPEAQVAQAAREVRA</sequence>
<dbReference type="RefSeq" id="WP_167187142.1">
    <property type="nucleotide sequence ID" value="NZ_JAAONZ010000009.1"/>
</dbReference>
<protein>
    <submittedName>
        <fullName evidence="1">Prenyltransferase</fullName>
    </submittedName>
</protein>
<name>A0A9E5JVL4_9GAMM</name>
<gene>
    <name evidence="1" type="ORF">G8770_12720</name>
</gene>
<dbReference type="GO" id="GO:0005975">
    <property type="term" value="P:carbohydrate metabolic process"/>
    <property type="evidence" value="ECO:0007669"/>
    <property type="project" value="InterPro"/>
</dbReference>
<proteinExistence type="predicted"/>
<dbReference type="InterPro" id="IPR008928">
    <property type="entry name" value="6-hairpin_glycosidase_sf"/>
</dbReference>
<dbReference type="EMBL" id="JAAONZ010000009">
    <property type="protein sequence ID" value="NHO66403.1"/>
    <property type="molecule type" value="Genomic_DNA"/>
</dbReference>
<dbReference type="AlphaFoldDB" id="A0A9E5JVL4"/>
<accession>A0A9E5JVL4</accession>
<evidence type="ECO:0000313" key="2">
    <source>
        <dbReference type="Proteomes" id="UP000787472"/>
    </source>
</evidence>
<comment type="caution">
    <text evidence="1">The sequence shown here is derived from an EMBL/GenBank/DDBJ whole genome shotgun (WGS) entry which is preliminary data.</text>
</comment>
<keyword evidence="2" id="KW-1185">Reference proteome</keyword>
<dbReference type="Gene3D" id="1.50.10.10">
    <property type="match status" value="1"/>
</dbReference>